<evidence type="ECO:0000256" key="9">
    <source>
        <dbReference type="SAM" id="MobiDB-lite"/>
    </source>
</evidence>
<dbReference type="Pfam" id="PF00002">
    <property type="entry name" value="7tm_2"/>
    <property type="match status" value="1"/>
</dbReference>
<protein>
    <recommendedName>
        <fullName evidence="12">G-protein coupled receptors family 2 profile 2 domain-containing protein</fullName>
    </recommendedName>
</protein>
<dbReference type="InterPro" id="IPR000832">
    <property type="entry name" value="GPCR_2_secretin-like"/>
</dbReference>
<evidence type="ECO:0000256" key="10">
    <source>
        <dbReference type="SAM" id="Phobius"/>
    </source>
</evidence>
<feature type="domain" description="G-protein coupled receptors family 2 profile 2" evidence="12">
    <location>
        <begin position="234"/>
        <end position="481"/>
    </location>
</feature>
<dbReference type="Gene3D" id="1.20.1070.10">
    <property type="entry name" value="Rhodopsin 7-helix transmembrane proteins"/>
    <property type="match status" value="1"/>
</dbReference>
<dbReference type="GO" id="GO:0004930">
    <property type="term" value="F:G protein-coupled receptor activity"/>
    <property type="evidence" value="ECO:0007669"/>
    <property type="project" value="InterPro"/>
</dbReference>
<comment type="caution">
    <text evidence="13">The sequence shown here is derived from an EMBL/GenBank/DDBJ whole genome shotgun (WGS) entry which is preliminary data.</text>
</comment>
<dbReference type="GO" id="GO:0016020">
    <property type="term" value="C:membrane"/>
    <property type="evidence" value="ECO:0007669"/>
    <property type="project" value="UniProtKB-SubCell"/>
</dbReference>
<feature type="transmembrane region" description="Helical" evidence="10">
    <location>
        <begin position="312"/>
        <end position="331"/>
    </location>
</feature>
<dbReference type="OrthoDB" id="20424at2759"/>
<feature type="transmembrane region" description="Helical" evidence="10">
    <location>
        <begin position="500"/>
        <end position="518"/>
    </location>
</feature>
<reference evidence="13" key="1">
    <citation type="submission" date="2020-01" db="EMBL/GenBank/DDBJ databases">
        <title>Development of genomics and gene disruption for Polysphondylium violaceum indicates a role for the polyketide synthase stlB in stalk morphogenesis.</title>
        <authorList>
            <person name="Narita B."/>
            <person name="Kawabe Y."/>
            <person name="Kin K."/>
            <person name="Saito T."/>
            <person name="Gibbs R."/>
            <person name="Kuspa A."/>
            <person name="Muzny D."/>
            <person name="Queller D."/>
            <person name="Richards S."/>
            <person name="Strassman J."/>
            <person name="Sucgang R."/>
            <person name="Worley K."/>
            <person name="Schaap P."/>
        </authorList>
    </citation>
    <scope>NUCLEOTIDE SEQUENCE</scope>
    <source>
        <strain evidence="13">QSvi11</strain>
    </source>
</reference>
<dbReference type="AlphaFoldDB" id="A0A8J4PSQ4"/>
<feature type="transmembrane region" description="Helical" evidence="10">
    <location>
        <begin position="394"/>
        <end position="415"/>
    </location>
</feature>
<evidence type="ECO:0000256" key="4">
    <source>
        <dbReference type="ARBA" id="ARBA00022729"/>
    </source>
</evidence>
<feature type="region of interest" description="Disordered" evidence="9">
    <location>
        <begin position="569"/>
        <end position="589"/>
    </location>
</feature>
<sequence>MKPIIQLLLVLSILIGLISSQIVYPVDKTAKCEPYIGDSTDIKCKGRLANEASIYVTGNKTQQSIMSELGLYFSFFKFSQCRDDPMALVTICSFGFQECVEYQDPITKETLAFPRRTCFDNCDAQIEKCGLKGVYDVCSLKEPNGLPSFPIQSSVYDLNSFGGPSNFSVECMNPNSIVIGSTEEVANDCPYPFTQVNSTDHAADFIKGYFFIGDSNCTSPCPPPLYKAKTWNQIYTMADVISCLALISTTFLIFTIGVLNKKKSKYDKKNLFFLVSNFFMALSGVMIAANGTKNTLCPEPNRFGASYDHVCVASAFMLHFFAIYAIEWWSIMSFELWWNIKFVNRKLDLDKYYIVISTVIALVLPIICVTNKQYHSGIGNTVCWIKKQEYQDGTFFAPLGICLSAGTVFIIMVLYEIYKIISRSAADHSWKTILSLQFKPFLNVVLFYTTFLYLFIFARYISANFSKFESTIGDYFICISTSPTPEECTIKGPSSASLGYFTYCLRIYGVYCFFIYGISSRNLQIWKDSWVCNNRAATFFGKKLSKITSMFSSRSSGATTSTVQTASGATGASQNFSSSVSVGIDDEHL</sequence>
<keyword evidence="3 10" id="KW-0812">Transmembrane</keyword>
<dbReference type="EMBL" id="AJWJ01000849">
    <property type="protein sequence ID" value="KAF2068771.1"/>
    <property type="molecule type" value="Genomic_DNA"/>
</dbReference>
<dbReference type="GO" id="GO:0007166">
    <property type="term" value="P:cell surface receptor signaling pathway"/>
    <property type="evidence" value="ECO:0007669"/>
    <property type="project" value="InterPro"/>
</dbReference>
<comment type="similarity">
    <text evidence="2">Belongs to the G-protein coupled receptor Fz/Smo family.</text>
</comment>
<keyword evidence="14" id="KW-1185">Reference proteome</keyword>
<evidence type="ECO:0000313" key="13">
    <source>
        <dbReference type="EMBL" id="KAF2068771.1"/>
    </source>
</evidence>
<dbReference type="InterPro" id="IPR050949">
    <property type="entry name" value="GPCR_Fz/Smo-like"/>
</dbReference>
<keyword evidence="6 10" id="KW-0472">Membrane</keyword>
<dbReference type="PANTHER" id="PTHR31787:SF3">
    <property type="entry name" value="FRIZZLED AND SMOOTHENED-LIKE PROTEIN H"/>
    <property type="match status" value="1"/>
</dbReference>
<evidence type="ECO:0000256" key="6">
    <source>
        <dbReference type="ARBA" id="ARBA00023136"/>
    </source>
</evidence>
<dbReference type="Proteomes" id="UP000695562">
    <property type="component" value="Unassembled WGS sequence"/>
</dbReference>
<organism evidence="13 14">
    <name type="scientific">Polysphondylium violaceum</name>
    <dbReference type="NCBI Taxonomy" id="133409"/>
    <lineage>
        <taxon>Eukaryota</taxon>
        <taxon>Amoebozoa</taxon>
        <taxon>Evosea</taxon>
        <taxon>Eumycetozoa</taxon>
        <taxon>Dictyostelia</taxon>
        <taxon>Dictyosteliales</taxon>
        <taxon>Dictyosteliaceae</taxon>
        <taxon>Polysphondylium</taxon>
    </lineage>
</organism>
<feature type="transmembrane region" description="Helical" evidence="10">
    <location>
        <begin position="441"/>
        <end position="461"/>
    </location>
</feature>
<dbReference type="InterPro" id="IPR017981">
    <property type="entry name" value="GPCR_2-like_7TM"/>
</dbReference>
<evidence type="ECO:0000259" key="12">
    <source>
        <dbReference type="PROSITE" id="PS50261"/>
    </source>
</evidence>
<comment type="subcellular location">
    <subcellularLocation>
        <location evidence="1">Membrane</location>
        <topology evidence="1">Multi-pass membrane protein</topology>
    </subcellularLocation>
</comment>
<name>A0A8J4PSQ4_9MYCE</name>
<evidence type="ECO:0000256" key="11">
    <source>
        <dbReference type="SAM" id="SignalP"/>
    </source>
</evidence>
<accession>A0A8J4PSQ4</accession>
<keyword evidence="8" id="KW-0325">Glycoprotein</keyword>
<evidence type="ECO:0000313" key="14">
    <source>
        <dbReference type="Proteomes" id="UP000695562"/>
    </source>
</evidence>
<proteinExistence type="inferred from homology"/>
<feature type="transmembrane region" description="Helical" evidence="10">
    <location>
        <begin position="271"/>
        <end position="292"/>
    </location>
</feature>
<evidence type="ECO:0000256" key="8">
    <source>
        <dbReference type="ARBA" id="ARBA00023180"/>
    </source>
</evidence>
<feature type="chain" id="PRO_5035252359" description="G-protein coupled receptors family 2 profile 2 domain-containing protein" evidence="11">
    <location>
        <begin position="21"/>
        <end position="589"/>
    </location>
</feature>
<evidence type="ECO:0000256" key="3">
    <source>
        <dbReference type="ARBA" id="ARBA00022692"/>
    </source>
</evidence>
<keyword evidence="5 10" id="KW-1133">Transmembrane helix</keyword>
<feature type="compositionally biased region" description="Polar residues" evidence="9">
    <location>
        <begin position="569"/>
        <end position="581"/>
    </location>
</feature>
<dbReference type="PANTHER" id="PTHR31787">
    <property type="entry name" value="G-PROTEIN-COUPLED RECEPTOR GPCR FAMILY PROTEIN"/>
    <property type="match status" value="1"/>
</dbReference>
<feature type="signal peptide" evidence="11">
    <location>
        <begin position="1"/>
        <end position="20"/>
    </location>
</feature>
<evidence type="ECO:0000256" key="2">
    <source>
        <dbReference type="ARBA" id="ARBA00008077"/>
    </source>
</evidence>
<evidence type="ECO:0000256" key="7">
    <source>
        <dbReference type="ARBA" id="ARBA00023170"/>
    </source>
</evidence>
<feature type="transmembrane region" description="Helical" evidence="10">
    <location>
        <begin position="352"/>
        <end position="374"/>
    </location>
</feature>
<evidence type="ECO:0000256" key="1">
    <source>
        <dbReference type="ARBA" id="ARBA00004141"/>
    </source>
</evidence>
<evidence type="ECO:0000256" key="5">
    <source>
        <dbReference type="ARBA" id="ARBA00022989"/>
    </source>
</evidence>
<dbReference type="PROSITE" id="PS50261">
    <property type="entry name" value="G_PROTEIN_RECEP_F2_4"/>
    <property type="match status" value="1"/>
</dbReference>
<keyword evidence="4 11" id="KW-0732">Signal</keyword>
<keyword evidence="7" id="KW-0675">Receptor</keyword>
<gene>
    <name evidence="13" type="ORF">CYY_009906</name>
</gene>
<feature type="transmembrane region" description="Helical" evidence="10">
    <location>
        <begin position="234"/>
        <end position="259"/>
    </location>
</feature>